<proteinExistence type="predicted"/>
<sequence length="88" mass="9228">MVLAAPRPPGELTVALSPFTDEGRPHHVAWMAEALGNHVAEPPAAPDQIPNAVTGMTRYASASFTLKVNDVASGPTKAIVLNWSLAAR</sequence>
<evidence type="ECO:0000313" key="1">
    <source>
        <dbReference type="EMBL" id="CAB4573831.1"/>
    </source>
</evidence>
<name>A0A6J6EBN6_9ZZZZ</name>
<protein>
    <submittedName>
        <fullName evidence="1">Unannotated protein</fullName>
    </submittedName>
</protein>
<accession>A0A6J6EBN6</accession>
<dbReference type="EMBL" id="CAEZTS010000035">
    <property type="protein sequence ID" value="CAB4573831.1"/>
    <property type="molecule type" value="Genomic_DNA"/>
</dbReference>
<reference evidence="1" key="1">
    <citation type="submission" date="2020-05" db="EMBL/GenBank/DDBJ databases">
        <authorList>
            <person name="Chiriac C."/>
            <person name="Salcher M."/>
            <person name="Ghai R."/>
            <person name="Kavagutti S V."/>
        </authorList>
    </citation>
    <scope>NUCLEOTIDE SEQUENCE</scope>
</reference>
<organism evidence="1">
    <name type="scientific">freshwater metagenome</name>
    <dbReference type="NCBI Taxonomy" id="449393"/>
    <lineage>
        <taxon>unclassified sequences</taxon>
        <taxon>metagenomes</taxon>
        <taxon>ecological metagenomes</taxon>
    </lineage>
</organism>
<gene>
    <name evidence="1" type="ORF">UFOPK1722_00565</name>
</gene>
<dbReference type="AlphaFoldDB" id="A0A6J6EBN6"/>